<dbReference type="OrthoDB" id="4148366at2759"/>
<dbReference type="RefSeq" id="XP_008719146.1">
    <property type="nucleotide sequence ID" value="XM_008720924.1"/>
</dbReference>
<dbReference type="GeneID" id="19973932"/>
<keyword evidence="3" id="KW-1185">Reference proteome</keyword>
<dbReference type="VEuPathDB" id="FungiDB:HMPREF1541_06593"/>
<name>W2RQ08_CYPE1</name>
<feature type="compositionally biased region" description="Low complexity" evidence="1">
    <location>
        <begin position="112"/>
        <end position="132"/>
    </location>
</feature>
<reference evidence="2 3" key="1">
    <citation type="submission" date="2013-03" db="EMBL/GenBank/DDBJ databases">
        <title>The Genome Sequence of Phialophora europaea CBS 101466.</title>
        <authorList>
            <consortium name="The Broad Institute Genomics Platform"/>
            <person name="Cuomo C."/>
            <person name="de Hoog S."/>
            <person name="Gorbushina A."/>
            <person name="Walker B."/>
            <person name="Young S.K."/>
            <person name="Zeng Q."/>
            <person name="Gargeya S."/>
            <person name="Fitzgerald M."/>
            <person name="Haas B."/>
            <person name="Abouelleil A."/>
            <person name="Allen A.W."/>
            <person name="Alvarado L."/>
            <person name="Arachchi H.M."/>
            <person name="Berlin A.M."/>
            <person name="Chapman S.B."/>
            <person name="Gainer-Dewar J."/>
            <person name="Goldberg J."/>
            <person name="Griggs A."/>
            <person name="Gujja S."/>
            <person name="Hansen M."/>
            <person name="Howarth C."/>
            <person name="Imamovic A."/>
            <person name="Ireland A."/>
            <person name="Larimer J."/>
            <person name="McCowan C."/>
            <person name="Murphy C."/>
            <person name="Pearson M."/>
            <person name="Poon T.W."/>
            <person name="Priest M."/>
            <person name="Roberts A."/>
            <person name="Saif S."/>
            <person name="Shea T."/>
            <person name="Sisk P."/>
            <person name="Sykes S."/>
            <person name="Wortman J."/>
            <person name="Nusbaum C."/>
            <person name="Birren B."/>
        </authorList>
    </citation>
    <scope>NUCLEOTIDE SEQUENCE [LARGE SCALE GENOMIC DNA]</scope>
    <source>
        <strain evidence="2 3">CBS 101466</strain>
    </source>
</reference>
<organism evidence="2 3">
    <name type="scientific">Cyphellophora europaea (strain CBS 101466)</name>
    <name type="common">Phialophora europaea</name>
    <dbReference type="NCBI Taxonomy" id="1220924"/>
    <lineage>
        <taxon>Eukaryota</taxon>
        <taxon>Fungi</taxon>
        <taxon>Dikarya</taxon>
        <taxon>Ascomycota</taxon>
        <taxon>Pezizomycotina</taxon>
        <taxon>Eurotiomycetes</taxon>
        <taxon>Chaetothyriomycetidae</taxon>
        <taxon>Chaetothyriales</taxon>
        <taxon>Cyphellophoraceae</taxon>
        <taxon>Cyphellophora</taxon>
    </lineage>
</organism>
<dbReference type="eggNOG" id="ENOG502T5S1">
    <property type="taxonomic scope" value="Eukaryota"/>
</dbReference>
<dbReference type="Proteomes" id="UP000030752">
    <property type="component" value="Unassembled WGS sequence"/>
</dbReference>
<protein>
    <submittedName>
        <fullName evidence="2">Uncharacterized protein</fullName>
    </submittedName>
</protein>
<dbReference type="AlphaFoldDB" id="W2RQ08"/>
<dbReference type="HOGENOM" id="CLU_1272248_0_0_1"/>
<feature type="region of interest" description="Disordered" evidence="1">
    <location>
        <begin position="51"/>
        <end position="144"/>
    </location>
</feature>
<evidence type="ECO:0000313" key="3">
    <source>
        <dbReference type="Proteomes" id="UP000030752"/>
    </source>
</evidence>
<gene>
    <name evidence="2" type="ORF">HMPREF1541_06593</name>
</gene>
<feature type="compositionally biased region" description="Polar residues" evidence="1">
    <location>
        <begin position="133"/>
        <end position="143"/>
    </location>
</feature>
<accession>W2RQ08</accession>
<evidence type="ECO:0000256" key="1">
    <source>
        <dbReference type="SAM" id="MobiDB-lite"/>
    </source>
</evidence>
<feature type="region of interest" description="Disordered" evidence="1">
    <location>
        <begin position="1"/>
        <end position="22"/>
    </location>
</feature>
<proteinExistence type="predicted"/>
<feature type="compositionally biased region" description="Polar residues" evidence="1">
    <location>
        <begin position="67"/>
        <end position="78"/>
    </location>
</feature>
<dbReference type="InParanoid" id="W2RQ08"/>
<sequence length="217" mass="24004">MPTFSSSNKRSHHRFLPIPHLTGFRRPSQSAIAASGHGQAQIVTQPDETLNRPQHYHSYNHPAPTFHDSSMMASSQARPPQHHHHPSTPRVRFADDHTGPHGSISAHHPRTHSSSASAVSSGGTSSSLGTHSNPVSTCSSRTSFDLDPSGPVAEWCHQMHIMQSRRYDWCQACYPRPVQPVSEAALQQAAEEQAVEARRLLMVQRVQRQRAAAHAYQ</sequence>
<evidence type="ECO:0000313" key="2">
    <source>
        <dbReference type="EMBL" id="ETN38557.1"/>
    </source>
</evidence>
<dbReference type="EMBL" id="KB822722">
    <property type="protein sequence ID" value="ETN38557.1"/>
    <property type="molecule type" value="Genomic_DNA"/>
</dbReference>